<evidence type="ECO:0000313" key="2">
    <source>
        <dbReference type="EMBL" id="KAG2539186.1"/>
    </source>
</evidence>
<sequence>MAGRMFVSYCHILLLRVHCTPSKASVLEQASDVLWRRLFCFSWNGYHHLSVSVPEQCLFVSNQCSVVNAYSSCTHFLVLCLSLA</sequence>
<reference evidence="2" key="1">
    <citation type="submission" date="2020-05" db="EMBL/GenBank/DDBJ databases">
        <title>WGS assembly of Panicum virgatum.</title>
        <authorList>
            <person name="Lovell J.T."/>
            <person name="Jenkins J."/>
            <person name="Shu S."/>
            <person name="Juenger T.E."/>
            <person name="Schmutz J."/>
        </authorList>
    </citation>
    <scope>NUCLEOTIDE SEQUENCE</scope>
    <source>
        <strain evidence="2">AP13</strain>
    </source>
</reference>
<proteinExistence type="predicted"/>
<dbReference type="AlphaFoldDB" id="A0A8T0MWP2"/>
<keyword evidence="1" id="KW-0732">Signal</keyword>
<keyword evidence="3" id="KW-1185">Reference proteome</keyword>
<accession>A0A8T0MWP2</accession>
<organism evidence="2 3">
    <name type="scientific">Panicum virgatum</name>
    <name type="common">Blackwell switchgrass</name>
    <dbReference type="NCBI Taxonomy" id="38727"/>
    <lineage>
        <taxon>Eukaryota</taxon>
        <taxon>Viridiplantae</taxon>
        <taxon>Streptophyta</taxon>
        <taxon>Embryophyta</taxon>
        <taxon>Tracheophyta</taxon>
        <taxon>Spermatophyta</taxon>
        <taxon>Magnoliopsida</taxon>
        <taxon>Liliopsida</taxon>
        <taxon>Poales</taxon>
        <taxon>Poaceae</taxon>
        <taxon>PACMAD clade</taxon>
        <taxon>Panicoideae</taxon>
        <taxon>Panicodae</taxon>
        <taxon>Paniceae</taxon>
        <taxon>Panicinae</taxon>
        <taxon>Panicum</taxon>
        <taxon>Panicum sect. Hiantes</taxon>
    </lineage>
</organism>
<evidence type="ECO:0008006" key="4">
    <source>
        <dbReference type="Google" id="ProtNLM"/>
    </source>
</evidence>
<comment type="caution">
    <text evidence="2">The sequence shown here is derived from an EMBL/GenBank/DDBJ whole genome shotgun (WGS) entry which is preliminary data.</text>
</comment>
<gene>
    <name evidence="2" type="ORF">PVAP13_9NG454214</name>
</gene>
<evidence type="ECO:0000256" key="1">
    <source>
        <dbReference type="SAM" id="SignalP"/>
    </source>
</evidence>
<feature type="signal peptide" evidence="1">
    <location>
        <begin position="1"/>
        <end position="24"/>
    </location>
</feature>
<feature type="chain" id="PRO_5035809764" description="Secreted protein" evidence="1">
    <location>
        <begin position="25"/>
        <end position="84"/>
    </location>
</feature>
<name>A0A8T0MWP2_PANVG</name>
<dbReference type="Proteomes" id="UP000823388">
    <property type="component" value="Chromosome 9N"/>
</dbReference>
<dbReference type="EMBL" id="CM029054">
    <property type="protein sequence ID" value="KAG2539186.1"/>
    <property type="molecule type" value="Genomic_DNA"/>
</dbReference>
<evidence type="ECO:0000313" key="3">
    <source>
        <dbReference type="Proteomes" id="UP000823388"/>
    </source>
</evidence>
<protein>
    <recommendedName>
        <fullName evidence="4">Secreted protein</fullName>
    </recommendedName>
</protein>